<dbReference type="KEGG" id="blr:BRLA_c035950"/>
<feature type="signal peptide" evidence="1">
    <location>
        <begin position="1"/>
        <end position="33"/>
    </location>
</feature>
<protein>
    <submittedName>
        <fullName evidence="2">Putative RNA-binding protein, contains TRAM domain</fullName>
    </submittedName>
</protein>
<keyword evidence="1" id="KW-0732">Signal</keyword>
<dbReference type="RefSeq" id="WP_003336584.1">
    <property type="nucleotide sequence ID" value="NZ_CP007806.1"/>
</dbReference>
<dbReference type="STRING" id="1042163.BRLA_c035950"/>
<dbReference type="AlphaFoldDB" id="A0A075R5M3"/>
<keyword evidence="3" id="KW-1185">Reference proteome</keyword>
<evidence type="ECO:0000313" key="3">
    <source>
        <dbReference type="Proteomes" id="UP000005850"/>
    </source>
</evidence>
<dbReference type="Gene3D" id="3.40.50.880">
    <property type="match status" value="1"/>
</dbReference>
<accession>A0A075R5M3</accession>
<dbReference type="InterPro" id="IPR039975">
    <property type="entry name" value="IFT52"/>
</dbReference>
<dbReference type="EMBL" id="CP007806">
    <property type="protein sequence ID" value="AIG27897.1"/>
    <property type="molecule type" value="Genomic_DNA"/>
</dbReference>
<evidence type="ECO:0000256" key="1">
    <source>
        <dbReference type="SAM" id="SignalP"/>
    </source>
</evidence>
<dbReference type="Proteomes" id="UP000005850">
    <property type="component" value="Chromosome"/>
</dbReference>
<dbReference type="InterPro" id="IPR029062">
    <property type="entry name" value="Class_I_gatase-like"/>
</dbReference>
<dbReference type="SUPFAM" id="SSF52317">
    <property type="entry name" value="Class I glutamine amidotransferase-like"/>
    <property type="match status" value="1"/>
</dbReference>
<dbReference type="PANTHER" id="PTHR12969:SF7">
    <property type="entry name" value="INTRAFLAGELLAR TRANSPORT PROTEIN 52 HOMOLOG"/>
    <property type="match status" value="1"/>
</dbReference>
<proteinExistence type="predicted"/>
<evidence type="ECO:0000313" key="2">
    <source>
        <dbReference type="EMBL" id="AIG27897.1"/>
    </source>
</evidence>
<dbReference type="HOGENOM" id="CLU_027800_0_0_9"/>
<organism evidence="2 3">
    <name type="scientific">Brevibacillus laterosporus LMG 15441</name>
    <dbReference type="NCBI Taxonomy" id="1042163"/>
    <lineage>
        <taxon>Bacteria</taxon>
        <taxon>Bacillati</taxon>
        <taxon>Bacillota</taxon>
        <taxon>Bacilli</taxon>
        <taxon>Bacillales</taxon>
        <taxon>Paenibacillaceae</taxon>
        <taxon>Brevibacillus</taxon>
    </lineage>
</organism>
<dbReference type="eggNOG" id="COG4085">
    <property type="taxonomic scope" value="Bacteria"/>
</dbReference>
<sequence>MFRSSYLIAKKLWKGALVVTLAASTLFTNSVWAEGPHDPAPFISAKGTPLGKKVLFDNTHGQTAGAADWVIDGGFSDFANAIAQAGYDVKELRKSTPIVYDDLKEYTVFVIGEANIPYKVSEQAAMIEFVKNGGSIFFIGDHYNADRNKNRWDASEVMNGYRRGAWADPAKGMSEEERNSEAMQGVASSDWLADNFGIRFRYNALGDINATNIVSPAQALGITEGVSSVAMHAGSTLAIVEPKKAKGIVYLPKTNAKWAHSVDKGVYKGGGVEEGPYVAIAKLGKGKAAFIGDSSPVEDATPKYLREENGQKKKTYDGFKEQDDAVLLINLINWLAKQENYENLQQVQGLKLDTATPLITTGPENEIPSQTIEPQKEPWAAPAAGYKWWDPSTFANGSYGK</sequence>
<reference evidence="2 3" key="1">
    <citation type="journal article" date="2011" name="J. Bacteriol.">
        <title>Genome sequence of Brevibacillus laterosporus LMG 15441, a pathogen of invertebrates.</title>
        <authorList>
            <person name="Djukic M."/>
            <person name="Poehlein A."/>
            <person name="Thurmer A."/>
            <person name="Daniel R."/>
        </authorList>
    </citation>
    <scope>NUCLEOTIDE SEQUENCE [LARGE SCALE GENOMIC DNA]</scope>
    <source>
        <strain evidence="2 3">LMG 15441</strain>
    </source>
</reference>
<name>A0A075R5M3_BRELA</name>
<dbReference type="PANTHER" id="PTHR12969">
    <property type="entry name" value="NGD5/OSM-6/IFT52"/>
    <property type="match status" value="1"/>
</dbReference>
<gene>
    <name evidence="2" type="ORF">BRLA_c035950</name>
</gene>
<feature type="chain" id="PRO_5001709126" evidence="1">
    <location>
        <begin position="34"/>
        <end position="401"/>
    </location>
</feature>